<gene>
    <name evidence="1" type="ORF">FOC1_g10001049</name>
</gene>
<reference evidence="2" key="2">
    <citation type="journal article" date="2014" name="PLoS ONE">
        <title>Genome and Transcriptome Analysis of the Fungal Pathogen Fusarium oxysporum f. sp. cubense Causing Banana Vascular Wilt Disease.</title>
        <authorList>
            <person name="Guo L."/>
            <person name="Han L."/>
            <person name="Yang L."/>
            <person name="Zeng H."/>
            <person name="Fan D."/>
            <person name="Zhu Y."/>
            <person name="Feng Y."/>
            <person name="Wang G."/>
            <person name="Peng C."/>
            <person name="Jiang X."/>
            <person name="Zhou D."/>
            <person name="Ni P."/>
            <person name="Liang C."/>
            <person name="Liu L."/>
            <person name="Wang J."/>
            <person name="Mao C."/>
            <person name="Fang X."/>
            <person name="Peng M."/>
            <person name="Huang J."/>
        </authorList>
    </citation>
    <scope>NUCLEOTIDE SEQUENCE [LARGE SCALE GENOMIC DNA]</scope>
    <source>
        <strain evidence="2">race 1</strain>
    </source>
</reference>
<name>N4UGQ6_FUSC1</name>
<dbReference type="AlphaFoldDB" id="N4UGQ6"/>
<reference evidence="2" key="1">
    <citation type="submission" date="2012-09" db="EMBL/GenBank/DDBJ databases">
        <title>Genome sequencing and comparative transcriptomics of race 1 and race 4 of banana pathogen: Fusarium oxysporum f. sp. cubense.</title>
        <authorList>
            <person name="Fang X."/>
            <person name="Huang J."/>
        </authorList>
    </citation>
    <scope>NUCLEOTIDE SEQUENCE [LARGE SCALE GENOMIC DNA]</scope>
    <source>
        <strain evidence="2">race 1</strain>
    </source>
</reference>
<accession>N4UGQ6</accession>
<dbReference type="EMBL" id="KB730005">
    <property type="protein sequence ID" value="ENH74978.1"/>
    <property type="molecule type" value="Genomic_DNA"/>
</dbReference>
<evidence type="ECO:0000313" key="2">
    <source>
        <dbReference type="Proteomes" id="UP000016928"/>
    </source>
</evidence>
<evidence type="ECO:0000313" key="1">
    <source>
        <dbReference type="EMBL" id="ENH74978.1"/>
    </source>
</evidence>
<protein>
    <submittedName>
        <fullName evidence="1">Uncharacterized protein</fullName>
    </submittedName>
</protein>
<dbReference type="OrthoDB" id="5103109at2759"/>
<dbReference type="HOGENOM" id="CLU_484010_0_0_1"/>
<dbReference type="Proteomes" id="UP000016928">
    <property type="component" value="Unassembled WGS sequence"/>
</dbReference>
<organism evidence="1 2">
    <name type="scientific">Fusarium oxysporum f. sp. cubense (strain race 1)</name>
    <name type="common">Panama disease fungus</name>
    <dbReference type="NCBI Taxonomy" id="1229664"/>
    <lineage>
        <taxon>Eukaryota</taxon>
        <taxon>Fungi</taxon>
        <taxon>Dikarya</taxon>
        <taxon>Ascomycota</taxon>
        <taxon>Pezizomycotina</taxon>
        <taxon>Sordariomycetes</taxon>
        <taxon>Hypocreomycetidae</taxon>
        <taxon>Hypocreales</taxon>
        <taxon>Nectriaceae</taxon>
        <taxon>Fusarium</taxon>
        <taxon>Fusarium oxysporum species complex</taxon>
    </lineage>
</organism>
<dbReference type="VEuPathDB" id="FungiDB:FOC1_g10001049"/>
<proteinExistence type="predicted"/>
<sequence length="543" mass="63770">MSIGFGLGDAVFALKGLWTVTTLLQGEAVDEFGRFERVRRDVQKLSRLIKYFSHDPQHENLFLRESREIERLLSEFREKIRELRPFLGRHRERNVRGCLHKVRWPLHSKKLEQIRQDLVFQLRMITMKQQFCQKGLFNVVSSARRPFMEHFFMRNSFDLEDPFGEFHRFDFFSVASWEALHEVLLRIFPLGYRGHEIIQSHRYLLHKSDSFAEILCNSPSIRPIRDVIKPQELVVMSGQARTHPVGIRELIRDRIIQIGPVPPERSRAKRPKIRHFRRVTLCTSQWPEFSQNRTREMATNLLRETTQGLERMKQVLDSEDLPFAKAAALINTRFWFARRNQAFLRFVTSSLRALAHNVPLAVWSLDDTRLLDDFVSRVEAGTLSFITAHLEARCFLWMFWEMLQLEAKILSSCAKLLDTWTCPDNSTRQETPLALKIFSLPHIALLVPWRLTFDLAEDIVEWFGKRQPLYLPTAIQHLITRSGNISLHYYLHGGLSTYARAYRTSGDRLYLDWMEEAMRSEGETINTKLTRVQLQSLIEGGYI</sequence>
<dbReference type="OMA" id="ARCFLWM"/>